<dbReference type="CDD" id="cd00030">
    <property type="entry name" value="C2"/>
    <property type="match status" value="1"/>
</dbReference>
<dbReference type="eggNOG" id="ENOG502S89V">
    <property type="taxonomic scope" value="Eukaryota"/>
</dbReference>
<feature type="region of interest" description="Disordered" evidence="3">
    <location>
        <begin position="646"/>
        <end position="694"/>
    </location>
</feature>
<feature type="compositionally biased region" description="Polar residues" evidence="3">
    <location>
        <begin position="604"/>
        <end position="613"/>
    </location>
</feature>
<dbReference type="PANTHER" id="PTHR45911">
    <property type="entry name" value="C2 DOMAIN-CONTAINING PROTEIN"/>
    <property type="match status" value="1"/>
</dbReference>
<dbReference type="EMBL" id="GG745328">
    <property type="protein sequence ID" value="KNE54380.1"/>
    <property type="molecule type" value="Genomic_DNA"/>
</dbReference>
<protein>
    <recommendedName>
        <fullName evidence="4">C2 domain-containing protein</fullName>
    </recommendedName>
</protein>
<dbReference type="STRING" id="578462.A0A0L0RWA4"/>
<dbReference type="SMART" id="SM00239">
    <property type="entry name" value="C2"/>
    <property type="match status" value="1"/>
</dbReference>
<feature type="compositionally biased region" description="Low complexity" evidence="3">
    <location>
        <begin position="648"/>
        <end position="657"/>
    </location>
</feature>
<feature type="compositionally biased region" description="Low complexity" evidence="3">
    <location>
        <begin position="575"/>
        <end position="585"/>
    </location>
</feature>
<dbReference type="InterPro" id="IPR035892">
    <property type="entry name" value="C2_domain_sf"/>
</dbReference>
<feature type="region of interest" description="Disordered" evidence="3">
    <location>
        <begin position="566"/>
        <end position="614"/>
    </location>
</feature>
<feature type="domain" description="C2" evidence="4">
    <location>
        <begin position="1"/>
        <end position="113"/>
    </location>
</feature>
<dbReference type="SUPFAM" id="SSF49562">
    <property type="entry name" value="C2 domain (Calcium/lipid-binding domain, CaLB)"/>
    <property type="match status" value="1"/>
</dbReference>
<gene>
    <name evidence="5" type="ORF">AMAG_00356</name>
</gene>
<feature type="compositionally biased region" description="Pro residues" evidence="3">
    <location>
        <begin position="593"/>
        <end position="602"/>
    </location>
</feature>
<name>A0A0L0RWA4_ALLM3</name>
<dbReference type="InterPro" id="IPR000008">
    <property type="entry name" value="C2_dom"/>
</dbReference>
<feature type="region of interest" description="Disordered" evidence="3">
    <location>
        <begin position="422"/>
        <end position="500"/>
    </location>
</feature>
<dbReference type="PROSITE" id="PS50004">
    <property type="entry name" value="C2"/>
    <property type="match status" value="1"/>
</dbReference>
<evidence type="ECO:0000259" key="4">
    <source>
        <dbReference type="PROSITE" id="PS50004"/>
    </source>
</evidence>
<reference evidence="6" key="2">
    <citation type="submission" date="2009-11" db="EMBL/GenBank/DDBJ databases">
        <title>The Genome Sequence of Allomyces macrogynus strain ATCC 38327.</title>
        <authorList>
            <consortium name="The Broad Institute Genome Sequencing Platform"/>
            <person name="Russ C."/>
            <person name="Cuomo C."/>
            <person name="Shea T."/>
            <person name="Young S.K."/>
            <person name="Zeng Q."/>
            <person name="Koehrsen M."/>
            <person name="Haas B."/>
            <person name="Borodovsky M."/>
            <person name="Guigo R."/>
            <person name="Alvarado L."/>
            <person name="Berlin A."/>
            <person name="Borenstein D."/>
            <person name="Chen Z."/>
            <person name="Engels R."/>
            <person name="Freedman E."/>
            <person name="Gellesch M."/>
            <person name="Goldberg J."/>
            <person name="Griggs A."/>
            <person name="Gujja S."/>
            <person name="Heiman D."/>
            <person name="Hepburn T."/>
            <person name="Howarth C."/>
            <person name="Jen D."/>
            <person name="Larson L."/>
            <person name="Lewis B."/>
            <person name="Mehta T."/>
            <person name="Park D."/>
            <person name="Pearson M."/>
            <person name="Roberts A."/>
            <person name="Saif S."/>
            <person name="Shenoy N."/>
            <person name="Sisk P."/>
            <person name="Stolte C."/>
            <person name="Sykes S."/>
            <person name="Walk T."/>
            <person name="White J."/>
            <person name="Yandava C."/>
            <person name="Burger G."/>
            <person name="Gray M.W."/>
            <person name="Holland P.W.H."/>
            <person name="King N."/>
            <person name="Lang F.B.F."/>
            <person name="Roger A.J."/>
            <person name="Ruiz-Trillo I."/>
            <person name="Lander E."/>
            <person name="Nusbaum C."/>
        </authorList>
    </citation>
    <scope>NUCLEOTIDE SEQUENCE [LARGE SCALE GENOMIC DNA]</scope>
    <source>
        <strain evidence="6">ATCC 38327</strain>
    </source>
</reference>
<evidence type="ECO:0000256" key="2">
    <source>
        <dbReference type="ARBA" id="ARBA00022837"/>
    </source>
</evidence>
<organism evidence="5 6">
    <name type="scientific">Allomyces macrogynus (strain ATCC 38327)</name>
    <name type="common">Allomyces javanicus var. macrogynus</name>
    <dbReference type="NCBI Taxonomy" id="578462"/>
    <lineage>
        <taxon>Eukaryota</taxon>
        <taxon>Fungi</taxon>
        <taxon>Fungi incertae sedis</taxon>
        <taxon>Blastocladiomycota</taxon>
        <taxon>Blastocladiomycetes</taxon>
        <taxon>Blastocladiales</taxon>
        <taxon>Blastocladiaceae</taxon>
        <taxon>Allomyces</taxon>
    </lineage>
</organism>
<sequence>MSQQRRFRVRLSQVRAENLPSKDRQGASDPYFIFDFDNFKSIKSEVVKKELHPQWAIDVHFYYETRYVNRFKDKTLRFDIYDHDRFFKADDYIGGCELDLHTVAVGFVQHEIVLRGRKKEPVGKLFFSLEMDLWEDITGTFKDLMLQLYEENVLPEPREKYLQIFYEKDRGSQENVMRTDSVRNRNASWGDTPSLIFNTKLYDFRRLGLRVNVVQTEGNLLLGQGWIPPQVALASNNSLQPFRIAIAGANNMEVGVLEGYMYLKNLPAFGQRPVGVHTDTGPIYSASDDGLPLALHSTGNSVNTGVAPLPPPKDFIASAPSSLSRPTSSVQPPYPATYPISHHHANSPHATGAYPVSNGSYPPANAPYPPANSPYPPLTSPYPPSSLPAHPGAPYVMAQPTAPYPPVAGGFGHPATVPPVDMYPAMVPQQSTGSSPAGSRPVSIQPSGRPPAPIQSPQSTGSATAFPMPLESATGGSSRPASGIYPPPMHAERPPLAMPTGIYPPPSMGMPSATGVYPYPPAAAMPMPSGGSYPPSGMGMPAPPAAAGAMPMPSVVIPPRTVVPPPRTVVPPPSRSTASPASARAQYVGGRPPIYPPSPLPPSHMNSTSSNGSDVPMAGVAAAAATASGVASHGTGGSFALPGAFPGSSASESAASSPKVTPHPPALYPPPDYMAAGTRGMPSEGPVSANTTGPAGVYPPNAAGPVYANGTGQVYANTTGPVCANGTGPVYANTTGPVYANTTGPTGVYPPATAAGVYPPPAGVYPPPAGVYPPATGPAGVYPPAAGVYPPLASTYPPPGVPYGNVYPPP</sequence>
<evidence type="ECO:0000313" key="5">
    <source>
        <dbReference type="EMBL" id="KNE54380.1"/>
    </source>
</evidence>
<dbReference type="VEuPathDB" id="FungiDB:AMAG_00356"/>
<dbReference type="GO" id="GO:0046872">
    <property type="term" value="F:metal ion binding"/>
    <property type="evidence" value="ECO:0007669"/>
    <property type="project" value="UniProtKB-KW"/>
</dbReference>
<keyword evidence="1" id="KW-0479">Metal-binding</keyword>
<keyword evidence="2" id="KW-0106">Calcium</keyword>
<evidence type="ECO:0000256" key="1">
    <source>
        <dbReference type="ARBA" id="ARBA00022723"/>
    </source>
</evidence>
<evidence type="ECO:0000313" key="6">
    <source>
        <dbReference type="Proteomes" id="UP000054350"/>
    </source>
</evidence>
<feature type="compositionally biased region" description="Polar residues" evidence="3">
    <location>
        <begin position="428"/>
        <end position="446"/>
    </location>
</feature>
<evidence type="ECO:0000256" key="3">
    <source>
        <dbReference type="SAM" id="MobiDB-lite"/>
    </source>
</evidence>
<feature type="compositionally biased region" description="Pro residues" evidence="3">
    <location>
        <begin position="661"/>
        <end position="672"/>
    </location>
</feature>
<accession>A0A0L0RWA4</accession>
<dbReference type="Proteomes" id="UP000054350">
    <property type="component" value="Unassembled WGS sequence"/>
</dbReference>
<reference evidence="5 6" key="1">
    <citation type="submission" date="2009-11" db="EMBL/GenBank/DDBJ databases">
        <title>Annotation of Allomyces macrogynus ATCC 38327.</title>
        <authorList>
            <consortium name="The Broad Institute Genome Sequencing Platform"/>
            <person name="Russ C."/>
            <person name="Cuomo C."/>
            <person name="Burger G."/>
            <person name="Gray M.W."/>
            <person name="Holland P.W.H."/>
            <person name="King N."/>
            <person name="Lang F.B.F."/>
            <person name="Roger A.J."/>
            <person name="Ruiz-Trillo I."/>
            <person name="Young S.K."/>
            <person name="Zeng Q."/>
            <person name="Gargeya S."/>
            <person name="Fitzgerald M."/>
            <person name="Haas B."/>
            <person name="Abouelleil A."/>
            <person name="Alvarado L."/>
            <person name="Arachchi H.M."/>
            <person name="Berlin A."/>
            <person name="Chapman S.B."/>
            <person name="Gearin G."/>
            <person name="Goldberg J."/>
            <person name="Griggs A."/>
            <person name="Gujja S."/>
            <person name="Hansen M."/>
            <person name="Heiman D."/>
            <person name="Howarth C."/>
            <person name="Larimer J."/>
            <person name="Lui A."/>
            <person name="MacDonald P.J.P."/>
            <person name="McCowen C."/>
            <person name="Montmayeur A."/>
            <person name="Murphy C."/>
            <person name="Neiman D."/>
            <person name="Pearson M."/>
            <person name="Priest M."/>
            <person name="Roberts A."/>
            <person name="Saif S."/>
            <person name="Shea T."/>
            <person name="Sisk P."/>
            <person name="Stolte C."/>
            <person name="Sykes S."/>
            <person name="Wortman J."/>
            <person name="Nusbaum C."/>
            <person name="Birren B."/>
        </authorList>
    </citation>
    <scope>NUCLEOTIDE SEQUENCE [LARGE SCALE GENOMIC DNA]</scope>
    <source>
        <strain evidence="5 6">ATCC 38327</strain>
    </source>
</reference>
<dbReference type="AlphaFoldDB" id="A0A0L0RWA4"/>
<dbReference type="Pfam" id="PF00168">
    <property type="entry name" value="C2"/>
    <property type="match status" value="1"/>
</dbReference>
<dbReference type="OrthoDB" id="67700at2759"/>
<dbReference type="Gene3D" id="2.60.40.150">
    <property type="entry name" value="C2 domain"/>
    <property type="match status" value="1"/>
</dbReference>
<proteinExistence type="predicted"/>
<keyword evidence="6" id="KW-1185">Reference proteome</keyword>